<evidence type="ECO:0000313" key="2">
    <source>
        <dbReference type="Proteomes" id="UP000316252"/>
    </source>
</evidence>
<accession>A0A506Y648</accession>
<keyword evidence="2" id="KW-1185">Reference proteome</keyword>
<dbReference type="RefSeq" id="WP_141162023.1">
    <property type="nucleotide sequence ID" value="NZ_VHQG01000001.1"/>
</dbReference>
<reference evidence="1 2" key="1">
    <citation type="submission" date="2019-06" db="EMBL/GenBank/DDBJ databases">
        <authorList>
            <person name="Li F."/>
        </authorList>
    </citation>
    <scope>NUCLEOTIDE SEQUENCE [LARGE SCALE GENOMIC DNA]</scope>
    <source>
        <strain evidence="1 2">10F1D-1</strain>
    </source>
</reference>
<dbReference type="AlphaFoldDB" id="A0A506Y648"/>
<dbReference type="Proteomes" id="UP000316252">
    <property type="component" value="Unassembled WGS sequence"/>
</dbReference>
<protein>
    <submittedName>
        <fullName evidence="1">Uncharacterized protein</fullName>
    </submittedName>
</protein>
<organism evidence="1 2">
    <name type="scientific">Schumannella soli</name>
    <dbReference type="NCBI Taxonomy" id="2590779"/>
    <lineage>
        <taxon>Bacteria</taxon>
        <taxon>Bacillati</taxon>
        <taxon>Actinomycetota</taxon>
        <taxon>Actinomycetes</taxon>
        <taxon>Micrococcales</taxon>
        <taxon>Microbacteriaceae</taxon>
        <taxon>Schumannella</taxon>
    </lineage>
</organism>
<comment type="caution">
    <text evidence="1">The sequence shown here is derived from an EMBL/GenBank/DDBJ whole genome shotgun (WGS) entry which is preliminary data.</text>
</comment>
<evidence type="ECO:0000313" key="1">
    <source>
        <dbReference type="EMBL" id="TPW77495.1"/>
    </source>
</evidence>
<gene>
    <name evidence="1" type="ORF">FJ657_02090</name>
</gene>
<dbReference type="EMBL" id="VHQG01000001">
    <property type="protein sequence ID" value="TPW77495.1"/>
    <property type="molecule type" value="Genomic_DNA"/>
</dbReference>
<proteinExistence type="predicted"/>
<sequence>MTERPLKPEKVVAAFDSASVLHAATVAALEHKPFPRLGNPAPMGPIVRAASRVPWSILRGIYARIGGSEGIEPEQLGRVDLGPVAHSFADAYPDRPDQPYPAVMIGASNGALTHLAAAMQIPWLPQTVLVPVANVGDPQRPDLALEFGRRVAPALTERNPDVAVHQMHDSAQDELMVARMAYFRTKWMELPEAYVAFLTERLAPGAPVILIDDGSTWPVTRVAERHVFQAGGRGGLRPDDYFAMPHTPQPDSDAAEAEWGTHPHFAAAVERAARETGHPVVHLRLDGPQEAAHPVALALREWTRERGGLADRLLVTSFVLGDPWRTFQLGRVPFWSFFPVREAADALEAHLEVARYRSVDLTLFQHGADSPGHSTPHDLAELVRRHGAEPRFVGLRADADPHDLGALARFSDALGAELDAPDARPLPWAPLEVEAGIRALHQLTLPFAARSPR</sequence>
<name>A0A506Y648_9MICO</name>
<dbReference type="OrthoDB" id="501208at2"/>